<dbReference type="AlphaFoldDB" id="A0A3A8AX92"/>
<dbReference type="RefSeq" id="WP_121163472.1">
    <property type="nucleotide sequence ID" value="NZ_RAPE01000001.1"/>
</dbReference>
<feature type="chain" id="PRO_5017185685" evidence="2">
    <location>
        <begin position="21"/>
        <end position="245"/>
    </location>
</feature>
<dbReference type="InterPro" id="IPR021457">
    <property type="entry name" value="DUF3108"/>
</dbReference>
<dbReference type="OrthoDB" id="7844015at2"/>
<accession>A0A3A8AX92</accession>
<organism evidence="3 4">
    <name type="scientific">Roseovarius spongiae</name>
    <dbReference type="NCBI Taxonomy" id="2320272"/>
    <lineage>
        <taxon>Bacteria</taxon>
        <taxon>Pseudomonadati</taxon>
        <taxon>Pseudomonadota</taxon>
        <taxon>Alphaproteobacteria</taxon>
        <taxon>Rhodobacterales</taxon>
        <taxon>Roseobacteraceae</taxon>
        <taxon>Roseovarius</taxon>
    </lineage>
</organism>
<sequence length="245" mass="26098">MRRIIAILFAIAFTAPPALAGPPAPGDTVARYDVRLLGVKLGEMTLAGRIGGGAYAVSSQFSTRGIVSALADTGFDLKARGRVTASGFTPQAYDERIDTGSRRSTAQLRYTRGVPRITGGTLASAPPEPGETPLDPSGEGGTLDPLTAMFAALHDRPRADLCKTDVTIFDGARRSAIRTTARADMGAEVLCTGAYFRLAGFTASELKRQTVYPFTLLFAPGGDGRMQARRLTVRTRYGNAELLRR</sequence>
<dbReference type="Pfam" id="PF11306">
    <property type="entry name" value="DUF3108"/>
    <property type="match status" value="1"/>
</dbReference>
<comment type="caution">
    <text evidence="3">The sequence shown here is derived from an EMBL/GenBank/DDBJ whole genome shotgun (WGS) entry which is preliminary data.</text>
</comment>
<evidence type="ECO:0000256" key="1">
    <source>
        <dbReference type="SAM" id="MobiDB-lite"/>
    </source>
</evidence>
<keyword evidence="4" id="KW-1185">Reference proteome</keyword>
<feature type="region of interest" description="Disordered" evidence="1">
    <location>
        <begin position="117"/>
        <end position="138"/>
    </location>
</feature>
<protein>
    <submittedName>
        <fullName evidence="3">DUF3108 domain-containing protein</fullName>
    </submittedName>
</protein>
<proteinExistence type="predicted"/>
<evidence type="ECO:0000313" key="3">
    <source>
        <dbReference type="EMBL" id="RKF16437.1"/>
    </source>
</evidence>
<dbReference type="Proteomes" id="UP000281128">
    <property type="component" value="Unassembled WGS sequence"/>
</dbReference>
<reference evidence="3 4" key="1">
    <citation type="submission" date="2018-09" db="EMBL/GenBank/DDBJ databases">
        <title>Roseovarius spongiae sp. nov., isolated from a marine sponge.</title>
        <authorList>
            <person name="Zhuang L."/>
            <person name="Luo L."/>
        </authorList>
    </citation>
    <scope>NUCLEOTIDE SEQUENCE [LARGE SCALE GENOMIC DNA]</scope>
    <source>
        <strain evidence="3 4">HN-E21</strain>
    </source>
</reference>
<evidence type="ECO:0000256" key="2">
    <source>
        <dbReference type="SAM" id="SignalP"/>
    </source>
</evidence>
<gene>
    <name evidence="3" type="ORF">D6850_02460</name>
</gene>
<dbReference type="EMBL" id="RAPE01000001">
    <property type="protein sequence ID" value="RKF16437.1"/>
    <property type="molecule type" value="Genomic_DNA"/>
</dbReference>
<feature type="signal peptide" evidence="2">
    <location>
        <begin position="1"/>
        <end position="20"/>
    </location>
</feature>
<keyword evidence="2" id="KW-0732">Signal</keyword>
<evidence type="ECO:0000313" key="4">
    <source>
        <dbReference type="Proteomes" id="UP000281128"/>
    </source>
</evidence>
<name>A0A3A8AX92_9RHOB</name>